<proteinExistence type="predicted"/>
<evidence type="ECO:0000256" key="1">
    <source>
        <dbReference type="SAM" id="Coils"/>
    </source>
</evidence>
<name>A0A1B0A781_GLOPL</name>
<sequence length="682" mass="73008">MANAEDLLPNVEELLANTEELLPNMEELLANTEELLPKMGELWANTEELLPNMEELLANTEELLANTEELLPNMGELLPNMGELLANAEELLPKMGELLANTEELLPNMEELLANTEELLPNMGELLANTEELLPNFGGVWPKIEPLDKLLILLSKMLDVGCALSAVVSPRTEELLSNIRGNGVVGVKCALLSSSPGYLLSVFSPRAPSATLPNLEGPLPDFARLFGLKRKHRSQFLDQYSLRLNGRPLKTPSLSEDSTIKAAELGTIVVIGMADKLIDVVEDVVELNTPVAGIEALFKSKSTLGVMISLFGVFATGKPKQLGKAHEPKIEPSDKLVPVPPKTDIDCVLSAAVDVEFATPEKIDSSPTFPISVKPPNILPGNGIIGVKCALLSSSSSSRAPSATLPNLEESLPDFPRLFGLKKPTLSEDSSIRVAGLGAIVVIGIADKLMNVVEDVVELNTPVAGIEALLKPKSTLGVMISLFEVDWIGSDGANIVLAAPAAGNPKLKVLLIGAAILETVDLGDTLLVTFSLLTITGATDVVIAVAILKGAVVDLFKLLKILASAAPMSLQLEIVFIDVLALVTLETEVNDEIVPVTLEVQFINVVVLVVQELQPIETPVFAANELPNLKLAGNENVVNLKASAAVERTTLGIPDSELDPSAKIEQIKICFSRKMFLYEQIV</sequence>
<keyword evidence="3" id="KW-1185">Reference proteome</keyword>
<feature type="coiled-coil region" evidence="1">
    <location>
        <begin position="1"/>
        <end position="70"/>
    </location>
</feature>
<dbReference type="AlphaFoldDB" id="A0A1B0A781"/>
<keyword evidence="1" id="KW-0175">Coiled coil</keyword>
<dbReference type="Gene3D" id="1.10.287.950">
    <property type="entry name" value="Methyl-accepting chemotaxis protein"/>
    <property type="match status" value="1"/>
</dbReference>
<dbReference type="Proteomes" id="UP000092445">
    <property type="component" value="Unassembled WGS sequence"/>
</dbReference>
<dbReference type="SUPFAM" id="SSF58104">
    <property type="entry name" value="Methyl-accepting chemotaxis protein (MCP) signaling domain"/>
    <property type="match status" value="1"/>
</dbReference>
<evidence type="ECO:0000313" key="3">
    <source>
        <dbReference type="Proteomes" id="UP000092445"/>
    </source>
</evidence>
<reference evidence="2" key="2">
    <citation type="submission" date="2020-05" db="UniProtKB">
        <authorList>
            <consortium name="EnsemblMetazoa"/>
        </authorList>
    </citation>
    <scope>IDENTIFICATION</scope>
    <source>
        <strain evidence="2">IAEA</strain>
    </source>
</reference>
<accession>A0A1B0A781</accession>
<protein>
    <submittedName>
        <fullName evidence="2">Uncharacterized protein</fullName>
    </submittedName>
</protein>
<dbReference type="EnsemblMetazoa" id="GPAI036427-RA">
    <property type="protein sequence ID" value="GPAI036427-PA"/>
    <property type="gene ID" value="GPAI036427"/>
</dbReference>
<dbReference type="STRING" id="7398.A0A1B0A781"/>
<dbReference type="VEuPathDB" id="VectorBase:GPAI036427"/>
<evidence type="ECO:0000313" key="2">
    <source>
        <dbReference type="EnsemblMetazoa" id="GPAI036427-PA"/>
    </source>
</evidence>
<reference evidence="3" key="1">
    <citation type="submission" date="2014-03" db="EMBL/GenBank/DDBJ databases">
        <authorList>
            <person name="Aksoy S."/>
            <person name="Warren W."/>
            <person name="Wilson R.K."/>
        </authorList>
    </citation>
    <scope>NUCLEOTIDE SEQUENCE [LARGE SCALE GENOMIC DNA]</scope>
    <source>
        <strain evidence="3">IAEA</strain>
    </source>
</reference>
<organism evidence="2 3">
    <name type="scientific">Glossina pallidipes</name>
    <name type="common">Tsetse fly</name>
    <dbReference type="NCBI Taxonomy" id="7398"/>
    <lineage>
        <taxon>Eukaryota</taxon>
        <taxon>Metazoa</taxon>
        <taxon>Ecdysozoa</taxon>
        <taxon>Arthropoda</taxon>
        <taxon>Hexapoda</taxon>
        <taxon>Insecta</taxon>
        <taxon>Pterygota</taxon>
        <taxon>Neoptera</taxon>
        <taxon>Endopterygota</taxon>
        <taxon>Diptera</taxon>
        <taxon>Brachycera</taxon>
        <taxon>Muscomorpha</taxon>
        <taxon>Hippoboscoidea</taxon>
        <taxon>Glossinidae</taxon>
        <taxon>Glossina</taxon>
    </lineage>
</organism>